<dbReference type="PROSITE" id="PS50011">
    <property type="entry name" value="PROTEIN_KINASE_DOM"/>
    <property type="match status" value="1"/>
</dbReference>
<dbReference type="SUPFAM" id="SSF56112">
    <property type="entry name" value="Protein kinase-like (PK-like)"/>
    <property type="match status" value="1"/>
</dbReference>
<reference evidence="7" key="1">
    <citation type="submission" date="2023-06" db="EMBL/GenBank/DDBJ databases">
        <authorList>
            <person name="Delattre M."/>
        </authorList>
    </citation>
    <scope>NUCLEOTIDE SEQUENCE</scope>
    <source>
        <strain evidence="7">AF72</strain>
    </source>
</reference>
<evidence type="ECO:0000256" key="2">
    <source>
        <dbReference type="ARBA" id="ARBA00022741"/>
    </source>
</evidence>
<evidence type="ECO:0000256" key="1">
    <source>
        <dbReference type="ARBA" id="ARBA00022679"/>
    </source>
</evidence>
<keyword evidence="4" id="KW-0067">ATP-binding</keyword>
<evidence type="ECO:0000256" key="5">
    <source>
        <dbReference type="SAM" id="MobiDB-lite"/>
    </source>
</evidence>
<evidence type="ECO:0000256" key="3">
    <source>
        <dbReference type="ARBA" id="ARBA00022777"/>
    </source>
</evidence>
<dbReference type="GO" id="GO:0005737">
    <property type="term" value="C:cytoplasm"/>
    <property type="evidence" value="ECO:0007669"/>
    <property type="project" value="TreeGrafter"/>
</dbReference>
<feature type="non-terminal residue" evidence="7">
    <location>
        <position position="1"/>
    </location>
</feature>
<gene>
    <name evidence="7" type="ORF">MSPICULIGERA_LOCUS2440</name>
</gene>
<dbReference type="InterPro" id="IPR000719">
    <property type="entry name" value="Prot_kinase_dom"/>
</dbReference>
<feature type="region of interest" description="Disordered" evidence="5">
    <location>
        <begin position="291"/>
        <end position="311"/>
    </location>
</feature>
<evidence type="ECO:0000313" key="7">
    <source>
        <dbReference type="EMBL" id="CAJ0563435.1"/>
    </source>
</evidence>
<dbReference type="Proteomes" id="UP001177023">
    <property type="component" value="Unassembled WGS sequence"/>
</dbReference>
<sequence>MDYGEQIGAGTYGVVYLWRDGNDAVIVKRPQTRGRYEEFRAELLILKKFSHPNIVKYRDRPFNYKVASEDLLIFMEYCEHHSLRNVINSPQYVYHLKNIMRWLKNIFCALKYLYGEKTVHGDLKPENIFVDKAFVLKLGDFGSLKRLGDSSELHEPLQVGTPGYMAPEYSVMAVSQLTSEQRYKADVYSSGIILMELVNRRAHFPNADIVFDFEVPDYLEEILTSCTNSFVDQRATSDQTLQKVIRHLSECHPPEIRRNQKWPVKPIGLDGSNLELPTREEIPNVTPNSWALSSRFSEAPPPVTSDARAPRSAPFDDLVEKAKVKTSFHPRIIRHRYLPAALSNLRVIYELSEEWLQERNINQIRATLANTAVEHLEKVEDKKDFVEKISKYRGFLQQKLLEYRGPTLICGPANLRTKCQIWEGTQLPASQRTR</sequence>
<organism evidence="7 8">
    <name type="scientific">Mesorhabditis spiculigera</name>
    <dbReference type="NCBI Taxonomy" id="96644"/>
    <lineage>
        <taxon>Eukaryota</taxon>
        <taxon>Metazoa</taxon>
        <taxon>Ecdysozoa</taxon>
        <taxon>Nematoda</taxon>
        <taxon>Chromadorea</taxon>
        <taxon>Rhabditida</taxon>
        <taxon>Rhabditina</taxon>
        <taxon>Rhabditomorpha</taxon>
        <taxon>Rhabditoidea</taxon>
        <taxon>Rhabditidae</taxon>
        <taxon>Mesorhabditinae</taxon>
        <taxon>Mesorhabditis</taxon>
    </lineage>
</organism>
<accession>A0AA36C854</accession>
<dbReference type="InterPro" id="IPR011009">
    <property type="entry name" value="Kinase-like_dom_sf"/>
</dbReference>
<keyword evidence="8" id="KW-1185">Reference proteome</keyword>
<dbReference type="Pfam" id="PF00069">
    <property type="entry name" value="Pkinase"/>
    <property type="match status" value="1"/>
</dbReference>
<dbReference type="PANTHER" id="PTHR11042">
    <property type="entry name" value="EUKARYOTIC TRANSLATION INITIATION FACTOR 2-ALPHA KINASE EIF2-ALPHA KINASE -RELATED"/>
    <property type="match status" value="1"/>
</dbReference>
<keyword evidence="1" id="KW-0808">Transferase</keyword>
<dbReference type="InterPro" id="IPR050339">
    <property type="entry name" value="CC_SR_Kinase"/>
</dbReference>
<dbReference type="SMART" id="SM00220">
    <property type="entry name" value="S_TKc"/>
    <property type="match status" value="1"/>
</dbReference>
<evidence type="ECO:0000313" key="8">
    <source>
        <dbReference type="Proteomes" id="UP001177023"/>
    </source>
</evidence>
<comment type="caution">
    <text evidence="7">The sequence shown here is derived from an EMBL/GenBank/DDBJ whole genome shotgun (WGS) entry which is preliminary data.</text>
</comment>
<evidence type="ECO:0000259" key="6">
    <source>
        <dbReference type="PROSITE" id="PS50011"/>
    </source>
</evidence>
<protein>
    <recommendedName>
        <fullName evidence="6">Protein kinase domain-containing protein</fullName>
    </recommendedName>
</protein>
<keyword evidence="2" id="KW-0547">Nucleotide-binding</keyword>
<feature type="domain" description="Protein kinase" evidence="6">
    <location>
        <begin position="1"/>
        <end position="255"/>
    </location>
</feature>
<proteinExistence type="predicted"/>
<dbReference type="EMBL" id="CATQJA010000713">
    <property type="protein sequence ID" value="CAJ0563435.1"/>
    <property type="molecule type" value="Genomic_DNA"/>
</dbReference>
<keyword evidence="3" id="KW-0418">Kinase</keyword>
<dbReference type="GO" id="GO:0005634">
    <property type="term" value="C:nucleus"/>
    <property type="evidence" value="ECO:0007669"/>
    <property type="project" value="TreeGrafter"/>
</dbReference>
<dbReference type="Gene3D" id="1.10.510.10">
    <property type="entry name" value="Transferase(Phosphotransferase) domain 1"/>
    <property type="match status" value="1"/>
</dbReference>
<dbReference type="GO" id="GO:0004672">
    <property type="term" value="F:protein kinase activity"/>
    <property type="evidence" value="ECO:0007669"/>
    <property type="project" value="InterPro"/>
</dbReference>
<dbReference type="AlphaFoldDB" id="A0AA36C854"/>
<dbReference type="GO" id="GO:0005524">
    <property type="term" value="F:ATP binding"/>
    <property type="evidence" value="ECO:0007669"/>
    <property type="project" value="UniProtKB-KW"/>
</dbReference>
<dbReference type="PANTHER" id="PTHR11042:SF178">
    <property type="entry name" value="EUKARYOTIC TRANSLATION INITIATION FACTOR 2-ALPHA KINASE 1"/>
    <property type="match status" value="1"/>
</dbReference>
<evidence type="ECO:0000256" key="4">
    <source>
        <dbReference type="ARBA" id="ARBA00022840"/>
    </source>
</evidence>
<name>A0AA36C854_9BILA</name>